<keyword evidence="3" id="KW-0547">Nucleotide-binding</keyword>
<proteinExistence type="predicted"/>
<dbReference type="PROSITE" id="PS00211">
    <property type="entry name" value="ABC_TRANSPORTER_1"/>
    <property type="match status" value="1"/>
</dbReference>
<dbReference type="Proteomes" id="UP001174909">
    <property type="component" value="Unassembled WGS sequence"/>
</dbReference>
<dbReference type="PANTHER" id="PTHR43875">
    <property type="entry name" value="MALTODEXTRIN IMPORT ATP-BINDING PROTEIN MSMX"/>
    <property type="match status" value="1"/>
</dbReference>
<dbReference type="InterPro" id="IPR047641">
    <property type="entry name" value="ABC_transpr_MalK/UgpC-like"/>
</dbReference>
<dbReference type="AlphaFoldDB" id="A0AA35WMZ5"/>
<reference evidence="8" key="1">
    <citation type="submission" date="2023-03" db="EMBL/GenBank/DDBJ databases">
        <authorList>
            <person name="Steffen K."/>
            <person name="Cardenas P."/>
        </authorList>
    </citation>
    <scope>NUCLEOTIDE SEQUENCE</scope>
</reference>
<evidence type="ECO:0000256" key="3">
    <source>
        <dbReference type="ARBA" id="ARBA00022741"/>
    </source>
</evidence>
<dbReference type="InterPro" id="IPR017871">
    <property type="entry name" value="ABC_transporter-like_CS"/>
</dbReference>
<dbReference type="InterPro" id="IPR027417">
    <property type="entry name" value="P-loop_NTPase"/>
</dbReference>
<evidence type="ECO:0000313" key="9">
    <source>
        <dbReference type="Proteomes" id="UP001174909"/>
    </source>
</evidence>
<evidence type="ECO:0000256" key="5">
    <source>
        <dbReference type="ARBA" id="ARBA00022967"/>
    </source>
</evidence>
<dbReference type="SMART" id="SM00382">
    <property type="entry name" value="AAA"/>
    <property type="match status" value="1"/>
</dbReference>
<dbReference type="GO" id="GO:0005524">
    <property type="term" value="F:ATP binding"/>
    <property type="evidence" value="ECO:0007669"/>
    <property type="project" value="UniProtKB-KW"/>
</dbReference>
<evidence type="ECO:0000256" key="1">
    <source>
        <dbReference type="ARBA" id="ARBA00022448"/>
    </source>
</evidence>
<dbReference type="GO" id="GO:0043190">
    <property type="term" value="C:ATP-binding cassette (ABC) transporter complex"/>
    <property type="evidence" value="ECO:0007669"/>
    <property type="project" value="InterPro"/>
</dbReference>
<dbReference type="Gene3D" id="2.40.50.140">
    <property type="entry name" value="Nucleic acid-binding proteins"/>
    <property type="match status" value="1"/>
</dbReference>
<accession>A0AA35WMZ5</accession>
<dbReference type="Pfam" id="PF17912">
    <property type="entry name" value="OB_MalK"/>
    <property type="match status" value="1"/>
</dbReference>
<evidence type="ECO:0000259" key="7">
    <source>
        <dbReference type="PROSITE" id="PS50893"/>
    </source>
</evidence>
<dbReference type="InterPro" id="IPR040582">
    <property type="entry name" value="OB_MalK-like"/>
</dbReference>
<dbReference type="InterPro" id="IPR008995">
    <property type="entry name" value="Mo/tungstate-bd_C_term_dom"/>
</dbReference>
<keyword evidence="9" id="KW-1185">Reference proteome</keyword>
<dbReference type="GO" id="GO:0140359">
    <property type="term" value="F:ABC-type transporter activity"/>
    <property type="evidence" value="ECO:0007669"/>
    <property type="project" value="InterPro"/>
</dbReference>
<keyword evidence="6" id="KW-0472">Membrane</keyword>
<dbReference type="Pfam" id="PF00005">
    <property type="entry name" value="ABC_tran"/>
    <property type="match status" value="1"/>
</dbReference>
<evidence type="ECO:0000256" key="2">
    <source>
        <dbReference type="ARBA" id="ARBA00022475"/>
    </source>
</evidence>
<evidence type="ECO:0000256" key="4">
    <source>
        <dbReference type="ARBA" id="ARBA00022840"/>
    </source>
</evidence>
<keyword evidence="1" id="KW-0813">Transport</keyword>
<dbReference type="PROSITE" id="PS50893">
    <property type="entry name" value="ABC_TRANSPORTER_2"/>
    <property type="match status" value="1"/>
</dbReference>
<sequence length="370" mass="39946">MATVTLENITKTFGETLAVDDVSLHVEDGEFVVLLGPSGCGKTTTLNMIAGLERATAGHISIGGERVEHVPPDKRDIAMVFQSIALYPHMSVYQNISFPLRMARTPKAEIDQRVRRVADLLRIGELLDRRPHQLSGGQRQRVALGRSVVRDPAVFLFDEPLSSLDAKLRVDMRVEVKKLHERLGATFVYVTHDQVEAMTMADRVAVMDLGILLQLGSPDDIYTRPANLMVAGFLGNPGMNFVTGRLTNGGGGLRFEGGNVAVDLSAAASSAAASGQAVTLGIRPESVEVGEGAADGATVHGNIFATEPVGSDLFLDVLFEDEASVDDGAHLFKVRARPDLKVRVGERIPLCLPHANLYLFDDAGHRIHPE</sequence>
<keyword evidence="2" id="KW-1003">Cell membrane</keyword>
<protein>
    <submittedName>
        <fullName evidence="8">Trehalose/maltose import ATP-binding protein MalK</fullName>
    </submittedName>
</protein>
<keyword evidence="4 8" id="KW-0067">ATP-binding</keyword>
<feature type="domain" description="ABC transporter" evidence="7">
    <location>
        <begin position="4"/>
        <end position="234"/>
    </location>
</feature>
<gene>
    <name evidence="8" type="ORF">GBAR_LOCUS12175</name>
</gene>
<dbReference type="InterPro" id="IPR015855">
    <property type="entry name" value="ABC_transpr_MalK-like"/>
</dbReference>
<dbReference type="Gene3D" id="2.40.50.100">
    <property type="match status" value="1"/>
</dbReference>
<name>A0AA35WMZ5_GEOBA</name>
<dbReference type="InterPro" id="IPR012340">
    <property type="entry name" value="NA-bd_OB-fold"/>
</dbReference>
<evidence type="ECO:0000256" key="6">
    <source>
        <dbReference type="ARBA" id="ARBA00023136"/>
    </source>
</evidence>
<dbReference type="InterPro" id="IPR003593">
    <property type="entry name" value="AAA+_ATPase"/>
</dbReference>
<dbReference type="Gene3D" id="3.40.50.300">
    <property type="entry name" value="P-loop containing nucleotide triphosphate hydrolases"/>
    <property type="match status" value="1"/>
</dbReference>
<dbReference type="FunFam" id="3.40.50.300:FF:000042">
    <property type="entry name" value="Maltose/maltodextrin ABC transporter, ATP-binding protein"/>
    <property type="match status" value="1"/>
</dbReference>
<dbReference type="SUPFAM" id="SSF52540">
    <property type="entry name" value="P-loop containing nucleoside triphosphate hydrolases"/>
    <property type="match status" value="1"/>
</dbReference>
<dbReference type="CDD" id="cd03301">
    <property type="entry name" value="ABC_MalK_N"/>
    <property type="match status" value="1"/>
</dbReference>
<dbReference type="EMBL" id="CASHTH010001824">
    <property type="protein sequence ID" value="CAI8020350.1"/>
    <property type="molecule type" value="Genomic_DNA"/>
</dbReference>
<evidence type="ECO:0000313" key="8">
    <source>
        <dbReference type="EMBL" id="CAI8020350.1"/>
    </source>
</evidence>
<dbReference type="GO" id="GO:0016887">
    <property type="term" value="F:ATP hydrolysis activity"/>
    <property type="evidence" value="ECO:0007669"/>
    <property type="project" value="InterPro"/>
</dbReference>
<dbReference type="GO" id="GO:0008643">
    <property type="term" value="P:carbohydrate transport"/>
    <property type="evidence" value="ECO:0007669"/>
    <property type="project" value="InterPro"/>
</dbReference>
<dbReference type="SUPFAM" id="SSF50331">
    <property type="entry name" value="MOP-like"/>
    <property type="match status" value="1"/>
</dbReference>
<dbReference type="PANTHER" id="PTHR43875:SF15">
    <property type="entry name" value="TREHALOSE IMPORT ATP-BINDING PROTEIN SUGC"/>
    <property type="match status" value="1"/>
</dbReference>
<organism evidence="8 9">
    <name type="scientific">Geodia barretti</name>
    <name type="common">Barrett's horny sponge</name>
    <dbReference type="NCBI Taxonomy" id="519541"/>
    <lineage>
        <taxon>Eukaryota</taxon>
        <taxon>Metazoa</taxon>
        <taxon>Porifera</taxon>
        <taxon>Demospongiae</taxon>
        <taxon>Heteroscleromorpha</taxon>
        <taxon>Tetractinellida</taxon>
        <taxon>Astrophorina</taxon>
        <taxon>Geodiidae</taxon>
        <taxon>Geodia</taxon>
    </lineage>
</organism>
<comment type="caution">
    <text evidence="8">The sequence shown here is derived from an EMBL/GenBank/DDBJ whole genome shotgun (WGS) entry which is preliminary data.</text>
</comment>
<keyword evidence="5" id="KW-1278">Translocase</keyword>
<dbReference type="InterPro" id="IPR003439">
    <property type="entry name" value="ABC_transporter-like_ATP-bd"/>
</dbReference>